<feature type="signal peptide" evidence="1">
    <location>
        <begin position="1"/>
        <end position="20"/>
    </location>
</feature>
<dbReference type="OrthoDB" id="980384at2"/>
<evidence type="ECO:0000313" key="2">
    <source>
        <dbReference type="EMBL" id="AZQ63706.1"/>
    </source>
</evidence>
<reference evidence="2 3" key="1">
    <citation type="submission" date="2018-12" db="EMBL/GenBank/DDBJ databases">
        <title>Flammeovirga pectinis sp. nov., isolated from the gut of the Korean scallop, Patinopecten yessoensis.</title>
        <authorList>
            <person name="Bae J.-W."/>
            <person name="Jeong Y.-S."/>
            <person name="Kang W."/>
        </authorList>
    </citation>
    <scope>NUCLEOTIDE SEQUENCE [LARGE SCALE GENOMIC DNA]</scope>
    <source>
        <strain evidence="2 3">L12M1</strain>
    </source>
</reference>
<proteinExistence type="predicted"/>
<organism evidence="2 3">
    <name type="scientific">Flammeovirga pectinis</name>
    <dbReference type="NCBI Taxonomy" id="2494373"/>
    <lineage>
        <taxon>Bacteria</taxon>
        <taxon>Pseudomonadati</taxon>
        <taxon>Bacteroidota</taxon>
        <taxon>Cytophagia</taxon>
        <taxon>Cytophagales</taxon>
        <taxon>Flammeovirgaceae</taxon>
        <taxon>Flammeovirga</taxon>
    </lineage>
</organism>
<accession>A0A3Q9FNP8</accession>
<dbReference type="KEGG" id="fll:EI427_16190"/>
<dbReference type="Proteomes" id="UP000267268">
    <property type="component" value="Chromosome 1"/>
</dbReference>
<keyword evidence="1" id="KW-0732">Signal</keyword>
<keyword evidence="3" id="KW-1185">Reference proteome</keyword>
<name>A0A3Q9FNP8_9BACT</name>
<sequence length="148" mass="16933">MKMRLLLSKVTFFLTIICFASCTTNNEVEPDYPVQGTIDYHYYITTLGVAENKQLVNVYNTEKSEKIEDLKLFSIGKNQFISVYLQDGSKVDIVTEREGGNLYDIIYANGISIEDLGYQIRSYFNDNDEVILLKTSIKVVHEILSNQP</sequence>
<gene>
    <name evidence="2" type="ORF">EI427_16190</name>
</gene>
<protein>
    <submittedName>
        <fullName evidence="2">Uncharacterized protein</fullName>
    </submittedName>
</protein>
<feature type="chain" id="PRO_5018663229" evidence="1">
    <location>
        <begin position="21"/>
        <end position="148"/>
    </location>
</feature>
<dbReference type="AlphaFoldDB" id="A0A3Q9FNP8"/>
<dbReference type="EMBL" id="CP034562">
    <property type="protein sequence ID" value="AZQ63706.1"/>
    <property type="molecule type" value="Genomic_DNA"/>
</dbReference>
<evidence type="ECO:0000313" key="3">
    <source>
        <dbReference type="Proteomes" id="UP000267268"/>
    </source>
</evidence>
<evidence type="ECO:0000256" key="1">
    <source>
        <dbReference type="SAM" id="SignalP"/>
    </source>
</evidence>